<dbReference type="Proteomes" id="UP000697710">
    <property type="component" value="Unassembled WGS sequence"/>
</dbReference>
<reference evidence="1" key="2">
    <citation type="journal article" date="2021" name="Microbiome">
        <title>Successional dynamics and alternative stable states in a saline activated sludge microbial community over 9 years.</title>
        <authorList>
            <person name="Wang Y."/>
            <person name="Ye J."/>
            <person name="Ju F."/>
            <person name="Liu L."/>
            <person name="Boyd J.A."/>
            <person name="Deng Y."/>
            <person name="Parks D.H."/>
            <person name="Jiang X."/>
            <person name="Yin X."/>
            <person name="Woodcroft B.J."/>
            <person name="Tyson G.W."/>
            <person name="Hugenholtz P."/>
            <person name="Polz M.F."/>
            <person name="Zhang T."/>
        </authorList>
    </citation>
    <scope>NUCLEOTIDE SEQUENCE</scope>
    <source>
        <strain evidence="1">HKST-UBA01</strain>
    </source>
</reference>
<feature type="non-terminal residue" evidence="1">
    <location>
        <position position="324"/>
    </location>
</feature>
<organism evidence="1 2">
    <name type="scientific">Eiseniibacteriota bacterium</name>
    <dbReference type="NCBI Taxonomy" id="2212470"/>
    <lineage>
        <taxon>Bacteria</taxon>
        <taxon>Candidatus Eiseniibacteriota</taxon>
    </lineage>
</organism>
<gene>
    <name evidence="1" type="ORF">KC729_08975</name>
</gene>
<protein>
    <submittedName>
        <fullName evidence="1">Uncharacterized protein</fullName>
    </submittedName>
</protein>
<evidence type="ECO:0000313" key="1">
    <source>
        <dbReference type="EMBL" id="MCA9727801.1"/>
    </source>
</evidence>
<sequence length="324" mass="36474">MIIRNQNNTLRRMRPGPLPAVLLLALGSLTILMLPIPEAKAKGPRLAALEEIERQGLRRAMFVLDRPTEIEIVAEGAGDRRGDEFLAQGWILDLKSRQPVWVQQDAHNERDRDNDNWRATERLELPAGTYGVFFAAFNGFLPIDARFKVLGFTIGGFESKLGRMHDWDDFGDPDEWGIWVYATDPGLVPAPVPAQPPTAYPDAVVREIGLGDGEYRQVQLDLDRDVEFRLRATGENLRGNETFADDAWIVDRRSWDRIWKLDRQRTAAAGGAEKNRVFDERVQLSKGGYLISVVTNGSHATGSWDAMPPWDPDSWGLVMELIDA</sequence>
<proteinExistence type="predicted"/>
<accession>A0A956LYI6</accession>
<name>A0A956LYI6_UNCEI</name>
<evidence type="ECO:0000313" key="2">
    <source>
        <dbReference type="Proteomes" id="UP000697710"/>
    </source>
</evidence>
<dbReference type="AlphaFoldDB" id="A0A956LYI6"/>
<reference evidence="1" key="1">
    <citation type="submission" date="2020-04" db="EMBL/GenBank/DDBJ databases">
        <authorList>
            <person name="Zhang T."/>
        </authorList>
    </citation>
    <scope>NUCLEOTIDE SEQUENCE</scope>
    <source>
        <strain evidence="1">HKST-UBA01</strain>
    </source>
</reference>
<dbReference type="EMBL" id="JAGQHR010000239">
    <property type="protein sequence ID" value="MCA9727801.1"/>
    <property type="molecule type" value="Genomic_DNA"/>
</dbReference>
<comment type="caution">
    <text evidence="1">The sequence shown here is derived from an EMBL/GenBank/DDBJ whole genome shotgun (WGS) entry which is preliminary data.</text>
</comment>